<protein>
    <submittedName>
        <fullName evidence="1">Uncharacterized protein</fullName>
    </submittedName>
</protein>
<dbReference type="AlphaFoldDB" id="A0A813CF95"/>
<comment type="caution">
    <text evidence="1">The sequence shown here is derived from an EMBL/GenBank/DDBJ whole genome shotgun (WGS) entry which is preliminary data.</text>
</comment>
<accession>A0A813CF95</accession>
<evidence type="ECO:0000313" key="2">
    <source>
        <dbReference type="Proteomes" id="UP000601435"/>
    </source>
</evidence>
<keyword evidence="2" id="KW-1185">Reference proteome</keyword>
<sequence length="106" mass="11589">MQLPRAADISVCFSCAKGWDGYPLTQPLKGGIGFRCFCCDKHCYGVRYQLAEDGRMATTWVPEEVRPEDTSGIPCLGAWLAVLQLDSFLDKAGKCVAKCRGITKAP</sequence>
<dbReference type="EMBL" id="CAJNJA010097697">
    <property type="protein sequence ID" value="CAE7942796.1"/>
    <property type="molecule type" value="Genomic_DNA"/>
</dbReference>
<reference evidence="1" key="1">
    <citation type="submission" date="2021-02" db="EMBL/GenBank/DDBJ databases">
        <authorList>
            <person name="Dougan E. K."/>
            <person name="Rhodes N."/>
            <person name="Thang M."/>
            <person name="Chan C."/>
        </authorList>
    </citation>
    <scope>NUCLEOTIDE SEQUENCE</scope>
</reference>
<organism evidence="1 2">
    <name type="scientific">Symbiodinium necroappetens</name>
    <dbReference type="NCBI Taxonomy" id="1628268"/>
    <lineage>
        <taxon>Eukaryota</taxon>
        <taxon>Sar</taxon>
        <taxon>Alveolata</taxon>
        <taxon>Dinophyceae</taxon>
        <taxon>Suessiales</taxon>
        <taxon>Symbiodiniaceae</taxon>
        <taxon>Symbiodinium</taxon>
    </lineage>
</organism>
<evidence type="ECO:0000313" key="1">
    <source>
        <dbReference type="EMBL" id="CAE7942796.1"/>
    </source>
</evidence>
<dbReference type="Proteomes" id="UP000601435">
    <property type="component" value="Unassembled WGS sequence"/>
</dbReference>
<name>A0A813CF95_9DINO</name>
<gene>
    <name evidence="1" type="ORF">SNEC2469_LOCUS34795</name>
</gene>
<proteinExistence type="predicted"/>
<dbReference type="OrthoDB" id="405866at2759"/>